<evidence type="ECO:0000256" key="2">
    <source>
        <dbReference type="ARBA" id="ARBA00006416"/>
    </source>
</evidence>
<comment type="function">
    <text evidence="9">Mediates the uptake of pyruvate into mitochondria.</text>
</comment>
<comment type="subcellular location">
    <subcellularLocation>
        <location evidence="1 9">Mitochondrion inner membrane</location>
        <topology evidence="1 9">Multi-pass membrane protein</topology>
    </subcellularLocation>
</comment>
<keyword evidence="3 9" id="KW-0813">Transport</keyword>
<keyword evidence="8 9" id="KW-0472">Membrane</keyword>
<dbReference type="GeneID" id="107074536"/>
<keyword evidence="7 9" id="KW-0496">Mitochondrion</keyword>
<gene>
    <name evidence="11" type="primary">LOC107074536</name>
</gene>
<sequence length="107" mass="12422">MANKKYKLLLSKETKDYLMSTHFWGPVFNWMIPIATIVDTQKHPRIISGKMTLALALYSMTFMRFAVMVKPRNMLLFACHGANVTAQLIQGYRYLAYHYGSKPLEEE</sequence>
<name>A0ABM1JGF4_POLDO</name>
<proteinExistence type="inferred from homology"/>
<dbReference type="RefSeq" id="XP_015191542.1">
    <property type="nucleotide sequence ID" value="XM_015336056.1"/>
</dbReference>
<keyword evidence="5 9" id="KW-0999">Mitochondrion inner membrane</keyword>
<evidence type="ECO:0000313" key="10">
    <source>
        <dbReference type="Proteomes" id="UP000694924"/>
    </source>
</evidence>
<evidence type="ECO:0000256" key="5">
    <source>
        <dbReference type="ARBA" id="ARBA00022792"/>
    </source>
</evidence>
<keyword evidence="6 9" id="KW-1133">Transmembrane helix</keyword>
<accession>A0ABM1JGF4</accession>
<evidence type="ECO:0000256" key="3">
    <source>
        <dbReference type="ARBA" id="ARBA00022448"/>
    </source>
</evidence>
<comment type="similarity">
    <text evidence="2 9">Belongs to the mitochondrial pyruvate carrier (MPC) (TC 2.A.105) family.</text>
</comment>
<organism evidence="10 11">
    <name type="scientific">Polistes dominula</name>
    <name type="common">European paper wasp</name>
    <name type="synonym">Vespa dominula</name>
    <dbReference type="NCBI Taxonomy" id="743375"/>
    <lineage>
        <taxon>Eukaryota</taxon>
        <taxon>Metazoa</taxon>
        <taxon>Ecdysozoa</taxon>
        <taxon>Arthropoda</taxon>
        <taxon>Hexapoda</taxon>
        <taxon>Insecta</taxon>
        <taxon>Pterygota</taxon>
        <taxon>Neoptera</taxon>
        <taxon>Endopterygota</taxon>
        <taxon>Hymenoptera</taxon>
        <taxon>Apocrita</taxon>
        <taxon>Aculeata</taxon>
        <taxon>Vespoidea</taxon>
        <taxon>Vespidae</taxon>
        <taxon>Polistinae</taxon>
        <taxon>Polistini</taxon>
        <taxon>Polistes</taxon>
    </lineage>
</organism>
<evidence type="ECO:0000256" key="8">
    <source>
        <dbReference type="ARBA" id="ARBA00023136"/>
    </source>
</evidence>
<dbReference type="PANTHER" id="PTHR14154">
    <property type="entry name" value="UPF0041 BRAIN PROTEIN 44-RELATED"/>
    <property type="match status" value="1"/>
</dbReference>
<evidence type="ECO:0000256" key="9">
    <source>
        <dbReference type="RuleBase" id="RU363100"/>
    </source>
</evidence>
<reference evidence="11" key="1">
    <citation type="submission" date="2025-08" db="UniProtKB">
        <authorList>
            <consortium name="RefSeq"/>
        </authorList>
    </citation>
    <scope>IDENTIFICATION</scope>
    <source>
        <tissue evidence="11">Whole body</tissue>
    </source>
</reference>
<evidence type="ECO:0000256" key="6">
    <source>
        <dbReference type="ARBA" id="ARBA00022989"/>
    </source>
</evidence>
<feature type="transmembrane region" description="Helical" evidence="9">
    <location>
        <begin position="46"/>
        <end position="67"/>
    </location>
</feature>
<keyword evidence="10" id="KW-1185">Reference proteome</keyword>
<dbReference type="InterPro" id="IPR005336">
    <property type="entry name" value="MPC"/>
</dbReference>
<evidence type="ECO:0000256" key="7">
    <source>
        <dbReference type="ARBA" id="ARBA00023128"/>
    </source>
</evidence>
<comment type="caution">
    <text evidence="9">Lacks conserved residue(s) required for the propagation of feature annotation.</text>
</comment>
<dbReference type="Proteomes" id="UP000694924">
    <property type="component" value="Unplaced"/>
</dbReference>
<dbReference type="Pfam" id="PF03650">
    <property type="entry name" value="MPC"/>
    <property type="match status" value="1"/>
</dbReference>
<evidence type="ECO:0000256" key="4">
    <source>
        <dbReference type="ARBA" id="ARBA00022692"/>
    </source>
</evidence>
<protein>
    <recommendedName>
        <fullName evidence="9">Mitochondrial pyruvate carrier</fullName>
    </recommendedName>
</protein>
<evidence type="ECO:0000256" key="1">
    <source>
        <dbReference type="ARBA" id="ARBA00004448"/>
    </source>
</evidence>
<evidence type="ECO:0000313" key="11">
    <source>
        <dbReference type="RefSeq" id="XP_015191542.1"/>
    </source>
</evidence>
<keyword evidence="4 9" id="KW-0812">Transmembrane</keyword>